<dbReference type="InterPro" id="IPR022385">
    <property type="entry name" value="Rhs_assc_core"/>
</dbReference>
<dbReference type="PRINTS" id="PR00394">
    <property type="entry name" value="RHSPROTEIN"/>
</dbReference>
<organism evidence="4 5">
    <name type="scientific">Phocaeicola vulgatus</name>
    <name type="common">Bacteroides vulgatus</name>
    <dbReference type="NCBI Taxonomy" id="821"/>
    <lineage>
        <taxon>Bacteria</taxon>
        <taxon>Pseudomonadati</taxon>
        <taxon>Bacteroidota</taxon>
        <taxon>Bacteroidia</taxon>
        <taxon>Bacteroidales</taxon>
        <taxon>Bacteroidaceae</taxon>
        <taxon>Phocaeicola</taxon>
    </lineage>
</organism>
<feature type="domain" description="Teneurin-like YD-shell" evidence="3">
    <location>
        <begin position="716"/>
        <end position="1259"/>
    </location>
</feature>
<evidence type="ECO:0000259" key="2">
    <source>
        <dbReference type="Pfam" id="PF20148"/>
    </source>
</evidence>
<sequence>MLLADTHMTTVTGVDVHTTTVPPYNPIHPYIGIVIDPADYIPFLGTNVTINGLKRGVSDTSGILLTGSHIPLMGAFAMAPVIGHESMNFFSSQSVFSDGSRLSPKGYMLMTCNDIGLPLSATFGSSKAGKKKLKPTLFSPTSFSIPMPTGKPVFVGGPYIPDIGGAAMGLVSSIGFSSLMKVARKKGSKLGKKILTEFNHKVLKSKVMQKVPGTQKLSKKLCKMGFEPVDLIGGVVVYEGMDFHLPSPVPFAWERSWYSDSLYTGWLGHGVHCLYDRSVQELPELGAASLRMEDGRAVAFPMIPPGEDFYLREERMTLRHTDTGYEAYDHDTQLTSVFNVKEQGGKSYRMNRLMNPDGLGIEFNFSNGKLSGITDAADRRIRVETELRGFITRLSLETDKGMETLVSYGYDDDGNMNTITDALGQTTHIVYDGHLMVEKTDRNGDTFFWEYDSLGRCVHTYGKDGIQEGHIEYHPEKGFNLVTDATGGVTTYRYRPDRIVTSVEDPLGNTTRYEYTEHSELYRVIDPEGRVTGYGYDAVGNLTSVTYPDGSEETYIYDEQDRLIIHVDASGNKTHRLYDAERGHLVTRTIDRMGEVTKFGYDDNGMLVSMTRGDRVSELSYDSGFNLLSWTENGKILRHWKYDHMGRVTAEYSPKLRPDSFEYDALGRVTRVYAHDGNTVELGYDAYESVTEARDAHRHVYMSYTPLGSLASRVEDGKEVRFRYDRMERLVDVVNERGDTYSFIRDAAGQVHTERGFDGMTRKYTRNRAGETIRVERPGERYTEYEYDARGRVCTVSYHDGTREEYSYDKSGNLTMAANGSARIRLERDAAGRVVRETRLLPGGDSPVEVVSVESEYDRYGGRTKVRSSLGADISLGYDSFGLVSSIDARGNHAEDTPAWQSDIRRDEAGREVERFATGGIRVTTDYDDMGMVRSRNVYSDGRHTGFRSYRWDVGARLMSMRCNMLSEPVMFDYDAVGNLIRGDYGMFDRIFRTPDIVGNLYRNENRKDRTYDRGGRILNDGEYNYRYDCEGNLVQKSRRSLTNIPKESNKPGIFRIFGGDKASKQESETLAWQPGDTCYTWLANGMLGSVITPEGKTVTFEYDALGRRTAKTSGGITKQFCWDGNVLLHEWSIPEIERPKLVTDEMGRESYDRQETFFDIVTWVYDGMSFTPVAKVAENERYTIVQDYLGTPTQAYDSKGNLVWEMLLDVYGGVKSYMGKQCFIPFRYQGQYEDEETNLYYNRFRYYNPNNGNYLSQDPIKLKGGGRLYSYARDVNTSIDIFGLDRDHIIFLSDGGGVIPPQTTNSENLHGVFTIDATGSYVKDREALANKIGINDPGRNWRAHHIDYDPQTNTMRMQFVHQDYHSYSHVGGADDFYKATGFKYGTDEAVAEAAKRNELKVKVNCYK</sequence>
<dbReference type="Pfam" id="PF05593">
    <property type="entry name" value="RHS_repeat"/>
    <property type="match status" value="1"/>
</dbReference>
<protein>
    <recommendedName>
        <fullName evidence="6">Type IV secretion protein Rhs</fullName>
    </recommendedName>
</protein>
<dbReference type="Pfam" id="PF25023">
    <property type="entry name" value="TEN_YD-shell"/>
    <property type="match status" value="2"/>
</dbReference>
<dbReference type="InterPro" id="IPR031325">
    <property type="entry name" value="RHS_repeat"/>
</dbReference>
<name>A0A414HEY7_PHOVU</name>
<dbReference type="InterPro" id="IPR006530">
    <property type="entry name" value="YD"/>
</dbReference>
<dbReference type="InterPro" id="IPR050708">
    <property type="entry name" value="T6SS_VgrG/RHS"/>
</dbReference>
<comment type="caution">
    <text evidence="4">The sequence shown here is derived from an EMBL/GenBank/DDBJ whole genome shotgun (WGS) entry which is preliminary data.</text>
</comment>
<evidence type="ECO:0000256" key="1">
    <source>
        <dbReference type="ARBA" id="ARBA00022737"/>
    </source>
</evidence>
<proteinExistence type="predicted"/>
<evidence type="ECO:0000313" key="5">
    <source>
        <dbReference type="Proteomes" id="UP000283429"/>
    </source>
</evidence>
<dbReference type="PANTHER" id="PTHR32305:SF15">
    <property type="entry name" value="PROTEIN RHSA-RELATED"/>
    <property type="match status" value="1"/>
</dbReference>
<dbReference type="Pfam" id="PF20148">
    <property type="entry name" value="DUF6531"/>
    <property type="match status" value="1"/>
</dbReference>
<dbReference type="EMBL" id="QSJM01000010">
    <property type="protein sequence ID" value="RHD83149.1"/>
    <property type="molecule type" value="Genomic_DNA"/>
</dbReference>
<dbReference type="NCBIfam" id="TIGR01643">
    <property type="entry name" value="YD_repeat_2x"/>
    <property type="match status" value="5"/>
</dbReference>
<evidence type="ECO:0000259" key="3">
    <source>
        <dbReference type="Pfam" id="PF25023"/>
    </source>
</evidence>
<gene>
    <name evidence="4" type="ORF">DW783_04935</name>
</gene>
<dbReference type="Gene3D" id="2.180.10.10">
    <property type="entry name" value="RHS repeat-associated core"/>
    <property type="match status" value="3"/>
</dbReference>
<evidence type="ECO:0000313" key="4">
    <source>
        <dbReference type="EMBL" id="RHD83149.1"/>
    </source>
</evidence>
<keyword evidence="1" id="KW-0677">Repeat</keyword>
<feature type="domain" description="DUF6531" evidence="2">
    <location>
        <begin position="227"/>
        <end position="300"/>
    </location>
</feature>
<feature type="domain" description="Teneurin-like YD-shell" evidence="3">
    <location>
        <begin position="362"/>
        <end position="459"/>
    </location>
</feature>
<accession>A0A414HEY7</accession>
<dbReference type="InterPro" id="IPR056823">
    <property type="entry name" value="TEN-like_YD-shell"/>
</dbReference>
<dbReference type="InterPro" id="IPR045351">
    <property type="entry name" value="DUF6531"/>
</dbReference>
<evidence type="ECO:0008006" key="6">
    <source>
        <dbReference type="Google" id="ProtNLM"/>
    </source>
</evidence>
<dbReference type="NCBIfam" id="TIGR03696">
    <property type="entry name" value="Rhs_assc_core"/>
    <property type="match status" value="1"/>
</dbReference>
<dbReference type="PANTHER" id="PTHR32305">
    <property type="match status" value="1"/>
</dbReference>
<dbReference type="Proteomes" id="UP000283429">
    <property type="component" value="Unassembled WGS sequence"/>
</dbReference>
<reference evidence="4 5" key="1">
    <citation type="submission" date="2018-08" db="EMBL/GenBank/DDBJ databases">
        <title>A genome reference for cultivated species of the human gut microbiota.</title>
        <authorList>
            <person name="Zou Y."/>
            <person name="Xue W."/>
            <person name="Luo G."/>
        </authorList>
    </citation>
    <scope>NUCLEOTIDE SEQUENCE [LARGE SCALE GENOMIC DNA]</scope>
    <source>
        <strain evidence="4 5">AM30-40</strain>
    </source>
</reference>